<dbReference type="InterPro" id="IPR030378">
    <property type="entry name" value="G_CP_dom"/>
</dbReference>
<comment type="subcellular location">
    <subcellularLocation>
        <location evidence="3">Cytoplasm</location>
    </subcellularLocation>
</comment>
<keyword evidence="3" id="KW-0862">Zinc</keyword>
<evidence type="ECO:0000259" key="6">
    <source>
        <dbReference type="PROSITE" id="PS51721"/>
    </source>
</evidence>
<feature type="binding site" evidence="3">
    <location>
        <position position="341"/>
    </location>
    <ligand>
        <name>Zn(2+)</name>
        <dbReference type="ChEBI" id="CHEBI:29105"/>
    </ligand>
</feature>
<dbReference type="PROSITE" id="PS51721">
    <property type="entry name" value="G_CP"/>
    <property type="match status" value="1"/>
</dbReference>
<keyword evidence="3" id="KW-0963">Cytoplasm</keyword>
<reference evidence="7 8" key="1">
    <citation type="submission" date="2016-05" db="EMBL/GenBank/DDBJ databases">
        <title>Genomic and physiological characterization of Planctopirus sp. isolated from fresh water lake.</title>
        <authorList>
            <person name="Subhash Y."/>
            <person name="Ramana C."/>
        </authorList>
    </citation>
    <scope>NUCLEOTIDE SEQUENCE [LARGE SCALE GENOMIC DNA]</scope>
    <source>
        <strain evidence="7 8">JC280</strain>
    </source>
</reference>
<evidence type="ECO:0000256" key="1">
    <source>
        <dbReference type="ARBA" id="ARBA00022741"/>
    </source>
</evidence>
<sequence length="375" mass="42037">MAKKPKPQLRANLLKNRSTRQRKNDFTRDVEVDADRVFELKSSERVRGRNEMSRKRTISGATLDGNRIVLEIDPEKALYGRVLSSVGSTQCTVQVEDGRRFMCSVRRIVRTVARETRNAVVAGDKVWITASDETTGVIERVEPREGVLSRGHQNREHILVANVSQMLIVGSAAQPNLKPALIDRFLVSAGKGGVHPIVCVNKIDLVDPVELVSLLGWYSQIGCDVVMTSVTTGYGVDRLRQLLKNEQTVFAGQSGVGKSSLLNAVQPGLSLQTGQVSEVTQKGKHTTRYTQLLPLIEGGWVVDTPGIRQMELWDVRPEEIEGYFVEFRPFVALCRFPSCRHYREEDCAVIRAVQMDLIPRVRYESYLRMMLGDDA</sequence>
<dbReference type="Pfam" id="PF03193">
    <property type="entry name" value="RsgA_GTPase"/>
    <property type="match status" value="1"/>
</dbReference>
<feature type="region of interest" description="Disordered" evidence="4">
    <location>
        <begin position="1"/>
        <end position="26"/>
    </location>
</feature>
<dbReference type="STRING" id="1841610.A6X21_08180"/>
<comment type="similarity">
    <text evidence="3">Belongs to the TRAFAC class YlqF/YawG GTPase family. RsgA subfamily.</text>
</comment>
<feature type="binding site" evidence="3">
    <location>
        <begin position="252"/>
        <end position="260"/>
    </location>
    <ligand>
        <name>GTP</name>
        <dbReference type="ChEBI" id="CHEBI:37565"/>
    </ligand>
</feature>
<keyword evidence="3" id="KW-0699">rRNA-binding</keyword>
<comment type="cofactor">
    <cofactor evidence="3">
        <name>Zn(2+)</name>
        <dbReference type="ChEBI" id="CHEBI:29105"/>
    </cofactor>
    <text evidence="3">Binds 1 zinc ion per subunit.</text>
</comment>
<comment type="subunit">
    <text evidence="3">Monomer. Associates with 30S ribosomal subunit, binds 16S rRNA.</text>
</comment>
<feature type="binding site" evidence="3">
    <location>
        <position position="347"/>
    </location>
    <ligand>
        <name>Zn(2+)</name>
        <dbReference type="ChEBI" id="CHEBI:29105"/>
    </ligand>
</feature>
<dbReference type="SUPFAM" id="SSF50249">
    <property type="entry name" value="Nucleic acid-binding proteins"/>
    <property type="match status" value="1"/>
</dbReference>
<dbReference type="InterPro" id="IPR010914">
    <property type="entry name" value="RsgA_GTPase_dom"/>
</dbReference>
<keyword evidence="1 3" id="KW-0547">Nucleotide-binding</keyword>
<dbReference type="CDD" id="cd01854">
    <property type="entry name" value="YjeQ_EngC"/>
    <property type="match status" value="1"/>
</dbReference>
<feature type="domain" description="CP-type G" evidence="6">
    <location>
        <begin position="151"/>
        <end position="310"/>
    </location>
</feature>
<dbReference type="InterPro" id="IPR012340">
    <property type="entry name" value="NA-bd_OB-fold"/>
</dbReference>
<dbReference type="HAMAP" id="MF_01820">
    <property type="entry name" value="GTPase_RsgA"/>
    <property type="match status" value="1"/>
</dbReference>
<dbReference type="NCBIfam" id="TIGR00157">
    <property type="entry name" value="ribosome small subunit-dependent GTPase A"/>
    <property type="match status" value="1"/>
</dbReference>
<keyword evidence="8" id="KW-1185">Reference proteome</keyword>
<dbReference type="Gene3D" id="1.10.40.50">
    <property type="entry name" value="Probable gtpase engc, domain 3"/>
    <property type="match status" value="1"/>
</dbReference>
<dbReference type="GO" id="GO:0042274">
    <property type="term" value="P:ribosomal small subunit biogenesis"/>
    <property type="evidence" value="ECO:0007669"/>
    <property type="project" value="UniProtKB-UniRule"/>
</dbReference>
<evidence type="ECO:0000256" key="4">
    <source>
        <dbReference type="SAM" id="MobiDB-lite"/>
    </source>
</evidence>
<organism evidence="7 8">
    <name type="scientific">Planctopirus hydrillae</name>
    <dbReference type="NCBI Taxonomy" id="1841610"/>
    <lineage>
        <taxon>Bacteria</taxon>
        <taxon>Pseudomonadati</taxon>
        <taxon>Planctomycetota</taxon>
        <taxon>Planctomycetia</taxon>
        <taxon>Planctomycetales</taxon>
        <taxon>Planctomycetaceae</taxon>
        <taxon>Planctopirus</taxon>
    </lineage>
</organism>
<dbReference type="AlphaFoldDB" id="A0A1C3E8N8"/>
<comment type="caution">
    <text evidence="7">The sequence shown here is derived from an EMBL/GenBank/DDBJ whole genome shotgun (WGS) entry which is preliminary data.</text>
</comment>
<dbReference type="InterPro" id="IPR004881">
    <property type="entry name" value="Ribosome_biogen_GTPase_RsgA"/>
</dbReference>
<dbReference type="Gene3D" id="3.40.50.300">
    <property type="entry name" value="P-loop containing nucleotide triphosphate hydrolases"/>
    <property type="match status" value="1"/>
</dbReference>
<dbReference type="EC" id="3.6.1.-" evidence="3"/>
<dbReference type="PANTHER" id="PTHR32120">
    <property type="entry name" value="SMALL RIBOSOMAL SUBUNIT BIOGENESIS GTPASE RSGA"/>
    <property type="match status" value="1"/>
</dbReference>
<evidence type="ECO:0000256" key="3">
    <source>
        <dbReference type="HAMAP-Rule" id="MF_01820"/>
    </source>
</evidence>
<keyword evidence="3" id="KW-0479">Metal-binding</keyword>
<comment type="function">
    <text evidence="3">One of several proteins that assist in the late maturation steps of the functional core of the 30S ribosomal subunit. Helps release RbfA from mature subunits. May play a role in the assembly of ribosomal proteins into the subunit. Circularly permuted GTPase that catalyzes slow GTP hydrolysis, GTPase activity is stimulated by the 30S ribosomal subunit.</text>
</comment>
<name>A0A1C3E8N8_9PLAN</name>
<evidence type="ECO:0000259" key="5">
    <source>
        <dbReference type="PROSITE" id="PS50936"/>
    </source>
</evidence>
<dbReference type="InterPro" id="IPR027417">
    <property type="entry name" value="P-loop_NTPase"/>
</dbReference>
<feature type="domain" description="EngC GTPase" evidence="5">
    <location>
        <begin position="161"/>
        <end position="308"/>
    </location>
</feature>
<evidence type="ECO:0000313" key="7">
    <source>
        <dbReference type="EMBL" id="ODA29638.1"/>
    </source>
</evidence>
<protein>
    <recommendedName>
        <fullName evidence="3">Small ribosomal subunit biogenesis GTPase RsgA</fullName>
        <ecNumber evidence="3">3.6.1.-</ecNumber>
    </recommendedName>
</protein>
<dbReference type="GO" id="GO:0005525">
    <property type="term" value="F:GTP binding"/>
    <property type="evidence" value="ECO:0007669"/>
    <property type="project" value="UniProtKB-UniRule"/>
</dbReference>
<gene>
    <name evidence="3" type="primary">rsgA</name>
    <name evidence="7" type="ORF">A6X21_08180</name>
</gene>
<keyword evidence="3" id="KW-0690">Ribosome biogenesis</keyword>
<keyword evidence="3" id="KW-0378">Hydrolase</keyword>
<dbReference type="SUPFAM" id="SSF52540">
    <property type="entry name" value="P-loop containing nucleoside triphosphate hydrolases"/>
    <property type="match status" value="1"/>
</dbReference>
<evidence type="ECO:0000256" key="2">
    <source>
        <dbReference type="ARBA" id="ARBA00023134"/>
    </source>
</evidence>
<dbReference type="PANTHER" id="PTHR32120:SF11">
    <property type="entry name" value="SMALL RIBOSOMAL SUBUNIT BIOGENESIS GTPASE RSGA 1, MITOCHONDRIAL-RELATED"/>
    <property type="match status" value="1"/>
</dbReference>
<keyword evidence="3" id="KW-0694">RNA-binding</keyword>
<dbReference type="GO" id="GO:0019843">
    <property type="term" value="F:rRNA binding"/>
    <property type="evidence" value="ECO:0007669"/>
    <property type="project" value="UniProtKB-KW"/>
</dbReference>
<feature type="binding site" evidence="3">
    <location>
        <position position="334"/>
    </location>
    <ligand>
        <name>Zn(2+)</name>
        <dbReference type="ChEBI" id="CHEBI:29105"/>
    </ligand>
</feature>
<dbReference type="RefSeq" id="WP_013108828.1">
    <property type="nucleotide sequence ID" value="NZ_LYDR01000127.1"/>
</dbReference>
<dbReference type="Proteomes" id="UP000094828">
    <property type="component" value="Unassembled WGS sequence"/>
</dbReference>
<dbReference type="GO" id="GO:0005737">
    <property type="term" value="C:cytoplasm"/>
    <property type="evidence" value="ECO:0007669"/>
    <property type="project" value="UniProtKB-SubCell"/>
</dbReference>
<evidence type="ECO:0000313" key="8">
    <source>
        <dbReference type="Proteomes" id="UP000094828"/>
    </source>
</evidence>
<dbReference type="Gene3D" id="2.40.50.140">
    <property type="entry name" value="Nucleic acid-binding proteins"/>
    <property type="match status" value="1"/>
</dbReference>
<dbReference type="GO" id="GO:0003924">
    <property type="term" value="F:GTPase activity"/>
    <property type="evidence" value="ECO:0007669"/>
    <property type="project" value="UniProtKB-UniRule"/>
</dbReference>
<dbReference type="OrthoDB" id="9809485at2"/>
<feature type="binding site" evidence="3">
    <location>
        <position position="339"/>
    </location>
    <ligand>
        <name>Zn(2+)</name>
        <dbReference type="ChEBI" id="CHEBI:29105"/>
    </ligand>
</feature>
<dbReference type="PROSITE" id="PS50936">
    <property type="entry name" value="ENGC_GTPASE"/>
    <property type="match status" value="1"/>
</dbReference>
<proteinExistence type="inferred from homology"/>
<feature type="binding site" evidence="3">
    <location>
        <begin position="201"/>
        <end position="204"/>
    </location>
    <ligand>
        <name>GTP</name>
        <dbReference type="ChEBI" id="CHEBI:37565"/>
    </ligand>
</feature>
<dbReference type="GO" id="GO:0046872">
    <property type="term" value="F:metal ion binding"/>
    <property type="evidence" value="ECO:0007669"/>
    <property type="project" value="UniProtKB-KW"/>
</dbReference>
<dbReference type="SMR" id="A0A1C3E8N8"/>
<keyword evidence="2 3" id="KW-0342">GTP-binding</keyword>
<dbReference type="EMBL" id="LYDR01000127">
    <property type="protein sequence ID" value="ODA29638.1"/>
    <property type="molecule type" value="Genomic_DNA"/>
</dbReference>
<accession>A0A1C3E8N8</accession>